<evidence type="ECO:0000313" key="2">
    <source>
        <dbReference type="Proteomes" id="UP000239990"/>
    </source>
</evidence>
<evidence type="ECO:0000313" key="1">
    <source>
        <dbReference type="EMBL" id="PPA75336.1"/>
    </source>
</evidence>
<reference evidence="1 2" key="1">
    <citation type="submission" date="2018-02" db="EMBL/GenBank/DDBJ databases">
        <title>Draft Genome of Achromobacter spanius stain 6.</title>
        <authorList>
            <person name="Gunasekera T.S."/>
            <person name="Radwan O."/>
            <person name="Ruiz O.N."/>
        </authorList>
    </citation>
    <scope>NUCLEOTIDE SEQUENCE [LARGE SCALE GENOMIC DNA]</scope>
    <source>
        <strain evidence="1 2">6</strain>
    </source>
</reference>
<name>A0A2S5GQW6_9BURK</name>
<accession>A0A2S5GQW6</accession>
<dbReference type="RefSeq" id="WP_104144019.1">
    <property type="nucleotide sequence ID" value="NZ_PREU01000006.1"/>
</dbReference>
<sequence>MDLHAICDYTVTPALTLLPPAMDTPQARVLLLAIGLQESRFLHRRQVGGPARGFWQFELGGGVRGVLTHAATYGPARRLCAERDVAATAGAVYTALEADDVLAAGFARLLLWTDPGRLPDEGDADSAWALYLRTWRPGKPHQHTWLALYAQAMGAIGGRHVRVA</sequence>
<proteinExistence type="predicted"/>
<organism evidence="1 2">
    <name type="scientific">Achromobacter spanius</name>
    <dbReference type="NCBI Taxonomy" id="217203"/>
    <lineage>
        <taxon>Bacteria</taxon>
        <taxon>Pseudomonadati</taxon>
        <taxon>Pseudomonadota</taxon>
        <taxon>Betaproteobacteria</taxon>
        <taxon>Burkholderiales</taxon>
        <taxon>Alcaligenaceae</taxon>
        <taxon>Achromobacter</taxon>
    </lineage>
</organism>
<protein>
    <submittedName>
        <fullName evidence="1">Uncharacterized protein</fullName>
    </submittedName>
</protein>
<dbReference type="OrthoDB" id="7270370at2"/>
<dbReference type="Proteomes" id="UP000239990">
    <property type="component" value="Unassembled WGS sequence"/>
</dbReference>
<comment type="caution">
    <text evidence="1">The sequence shown here is derived from an EMBL/GenBank/DDBJ whole genome shotgun (WGS) entry which is preliminary data.</text>
</comment>
<dbReference type="EMBL" id="PREU01000006">
    <property type="protein sequence ID" value="PPA75336.1"/>
    <property type="molecule type" value="Genomic_DNA"/>
</dbReference>
<dbReference type="AlphaFoldDB" id="A0A2S5GQW6"/>
<gene>
    <name evidence="1" type="ORF">C4E15_14600</name>
</gene>